<feature type="transmembrane region" description="Helical" evidence="11">
    <location>
        <begin position="211"/>
        <end position="233"/>
    </location>
</feature>
<evidence type="ECO:0000256" key="6">
    <source>
        <dbReference type="ARBA" id="ARBA00022692"/>
    </source>
</evidence>
<evidence type="ECO:0000256" key="8">
    <source>
        <dbReference type="ARBA" id="ARBA00023136"/>
    </source>
</evidence>
<dbReference type="GO" id="GO:0042910">
    <property type="term" value="F:xenobiotic transmembrane transporter activity"/>
    <property type="evidence" value="ECO:0007669"/>
    <property type="project" value="InterPro"/>
</dbReference>
<dbReference type="GO" id="GO:0005886">
    <property type="term" value="C:plasma membrane"/>
    <property type="evidence" value="ECO:0007669"/>
    <property type="project" value="UniProtKB-SubCell"/>
</dbReference>
<feature type="transmembrane region" description="Helical" evidence="11">
    <location>
        <begin position="149"/>
        <end position="170"/>
    </location>
</feature>
<dbReference type="PANTHER" id="PTHR43823">
    <property type="entry name" value="SPORULATION PROTEIN YKVU"/>
    <property type="match status" value="1"/>
</dbReference>
<comment type="subcellular location">
    <subcellularLocation>
        <location evidence="1">Cell membrane</location>
        <topology evidence="1">Multi-pass membrane protein</topology>
    </subcellularLocation>
</comment>
<accession>A0A229W0F9</accession>
<dbReference type="InterPro" id="IPR045070">
    <property type="entry name" value="MATE_MepA-like"/>
</dbReference>
<dbReference type="InterPro" id="IPR051327">
    <property type="entry name" value="MATE_MepA_subfamily"/>
</dbReference>
<dbReference type="PANTHER" id="PTHR43823:SF3">
    <property type="entry name" value="MULTIDRUG EXPORT PROTEIN MEPA"/>
    <property type="match status" value="1"/>
</dbReference>
<organism evidence="12 13">
    <name type="scientific">Bifidobacterium vansinderenii</name>
    <dbReference type="NCBI Taxonomy" id="1984871"/>
    <lineage>
        <taxon>Bacteria</taxon>
        <taxon>Bacillati</taxon>
        <taxon>Actinomycetota</taxon>
        <taxon>Actinomycetes</taxon>
        <taxon>Bifidobacteriales</taxon>
        <taxon>Bifidobacteriaceae</taxon>
        <taxon>Bifidobacterium</taxon>
    </lineage>
</organism>
<evidence type="ECO:0000256" key="2">
    <source>
        <dbReference type="ARBA" id="ARBA00008417"/>
    </source>
</evidence>
<dbReference type="EMBL" id="NEWD01000006">
    <property type="protein sequence ID" value="OXN01140.1"/>
    <property type="molecule type" value="Genomic_DNA"/>
</dbReference>
<dbReference type="Proteomes" id="UP000215433">
    <property type="component" value="Unassembled WGS sequence"/>
</dbReference>
<dbReference type="Pfam" id="PF01554">
    <property type="entry name" value="MatE"/>
    <property type="match status" value="2"/>
</dbReference>
<dbReference type="InterPro" id="IPR002528">
    <property type="entry name" value="MATE_fam"/>
</dbReference>
<dbReference type="PIRSF" id="PIRSF006603">
    <property type="entry name" value="DinF"/>
    <property type="match status" value="1"/>
</dbReference>
<feature type="transmembrane region" description="Helical" evidence="11">
    <location>
        <begin position="30"/>
        <end position="51"/>
    </location>
</feature>
<feature type="transmembrane region" description="Helical" evidence="11">
    <location>
        <begin position="374"/>
        <end position="401"/>
    </location>
</feature>
<dbReference type="InterPro" id="IPR048279">
    <property type="entry name" value="MdtK-like"/>
</dbReference>
<evidence type="ECO:0000256" key="5">
    <source>
        <dbReference type="ARBA" id="ARBA00022475"/>
    </source>
</evidence>
<dbReference type="AlphaFoldDB" id="A0A229W0F9"/>
<comment type="caution">
    <text evidence="12">The sequence shown here is derived from an EMBL/GenBank/DDBJ whole genome shotgun (WGS) entry which is preliminary data.</text>
</comment>
<keyword evidence="13" id="KW-1185">Reference proteome</keyword>
<feature type="transmembrane region" description="Helical" evidence="11">
    <location>
        <begin position="287"/>
        <end position="310"/>
    </location>
</feature>
<dbReference type="CDD" id="cd13143">
    <property type="entry name" value="MATE_MepA_like"/>
    <property type="match status" value="1"/>
</dbReference>
<keyword evidence="5" id="KW-1003">Cell membrane</keyword>
<feature type="transmembrane region" description="Helical" evidence="11">
    <location>
        <begin position="110"/>
        <end position="129"/>
    </location>
</feature>
<feature type="transmembrane region" description="Helical" evidence="11">
    <location>
        <begin position="441"/>
        <end position="459"/>
    </location>
</feature>
<keyword evidence="7 11" id="KW-1133">Transmembrane helix</keyword>
<proteinExistence type="inferred from homology"/>
<sequence length="472" mass="50464">MKYMKDRRATVAHHNHSHDAGLGTRPIPRLAFALSVPTIVAQAANASYTIIDRLFIAHIPEVGDQAMTGVGICFPILLAVSAFAMLIGAGGAPRASIELGRGNFKRAERILGASTAFLVAISIVLMIALQLAKRPILMAFGASDATIEYAVDFITVYLLGTVFIQLTLGLNNFISAQGKTTIAMVSVLIGAGLSILLDPLFIFVFDMGVRGAALANVIAQLISAIWVVAFLCSGRSAIRLRPGNIRFGMIVVPILTLGLAPFIMQITECLINVVFNSGLQRYGGDDYVTAMTIITSLMQLVNVLCTGFQQGIQPIIGFNFGARQYGRVRQAIIMAFATQITSAVVFVALMAVFPGFFVSWFTSNPDVTDIAVRMIPVFMCGWGVFGIQMGTQCALIGMGQAKQSIFLAIFRKIILLVPLAIILPHFMGAFGIFVAEPISDATAGLVAGAIFAVTYRKVLGGARTTSAMRNGR</sequence>
<feature type="transmembrane region" description="Helical" evidence="11">
    <location>
        <begin position="182"/>
        <end position="205"/>
    </location>
</feature>
<keyword evidence="6 11" id="KW-0812">Transmembrane</keyword>
<evidence type="ECO:0000256" key="11">
    <source>
        <dbReference type="SAM" id="Phobius"/>
    </source>
</evidence>
<name>A0A229W0F9_9BIFI</name>
<evidence type="ECO:0000256" key="10">
    <source>
        <dbReference type="SAM" id="MobiDB-lite"/>
    </source>
</evidence>
<evidence type="ECO:0000256" key="7">
    <source>
        <dbReference type="ARBA" id="ARBA00022989"/>
    </source>
</evidence>
<feature type="region of interest" description="Disordered" evidence="10">
    <location>
        <begin position="1"/>
        <end position="20"/>
    </location>
</feature>
<evidence type="ECO:0000256" key="3">
    <source>
        <dbReference type="ARBA" id="ARBA00022106"/>
    </source>
</evidence>
<feature type="transmembrane region" description="Helical" evidence="11">
    <location>
        <begin position="413"/>
        <end position="435"/>
    </location>
</feature>
<dbReference type="GO" id="GO:0015297">
    <property type="term" value="F:antiporter activity"/>
    <property type="evidence" value="ECO:0007669"/>
    <property type="project" value="InterPro"/>
</dbReference>
<dbReference type="NCBIfam" id="TIGR00797">
    <property type="entry name" value="matE"/>
    <property type="match status" value="1"/>
</dbReference>
<feature type="transmembrane region" description="Helical" evidence="11">
    <location>
        <begin position="331"/>
        <end position="362"/>
    </location>
</feature>
<keyword evidence="9" id="KW-0046">Antibiotic resistance</keyword>
<feature type="transmembrane region" description="Helical" evidence="11">
    <location>
        <begin position="245"/>
        <end position="267"/>
    </location>
</feature>
<keyword evidence="8 11" id="KW-0472">Membrane</keyword>
<evidence type="ECO:0000313" key="12">
    <source>
        <dbReference type="EMBL" id="OXN01140.1"/>
    </source>
</evidence>
<keyword evidence="4" id="KW-0813">Transport</keyword>
<protein>
    <recommendedName>
        <fullName evidence="3">Multidrug export protein MepA</fullName>
    </recommendedName>
</protein>
<gene>
    <name evidence="12" type="ORF">Tam10B_0719</name>
</gene>
<evidence type="ECO:0000313" key="13">
    <source>
        <dbReference type="Proteomes" id="UP000215433"/>
    </source>
</evidence>
<reference evidence="12 13" key="1">
    <citation type="submission" date="2017-05" db="EMBL/GenBank/DDBJ databases">
        <title>Bifidobacterium vansinderenii sp. nov.</title>
        <authorList>
            <person name="Lugli G.A."/>
            <person name="Duranti S."/>
            <person name="Mangifesta M."/>
        </authorList>
    </citation>
    <scope>NUCLEOTIDE SEQUENCE [LARGE SCALE GENOMIC DNA]</scope>
    <source>
        <strain evidence="12 13">Tam10B</strain>
    </source>
</reference>
<comment type="similarity">
    <text evidence="2">Belongs to the multi antimicrobial extrusion (MATE) (TC 2.A.66.1) family. MepA subfamily.</text>
</comment>
<evidence type="ECO:0000256" key="1">
    <source>
        <dbReference type="ARBA" id="ARBA00004651"/>
    </source>
</evidence>
<evidence type="ECO:0000256" key="9">
    <source>
        <dbReference type="ARBA" id="ARBA00023251"/>
    </source>
</evidence>
<evidence type="ECO:0000256" key="4">
    <source>
        <dbReference type="ARBA" id="ARBA00022448"/>
    </source>
</evidence>
<dbReference type="GO" id="GO:0046677">
    <property type="term" value="P:response to antibiotic"/>
    <property type="evidence" value="ECO:0007669"/>
    <property type="project" value="UniProtKB-KW"/>
</dbReference>
<feature type="transmembrane region" description="Helical" evidence="11">
    <location>
        <begin position="66"/>
        <end position="89"/>
    </location>
</feature>